<proteinExistence type="predicted"/>
<feature type="region of interest" description="Disordered" evidence="1">
    <location>
        <begin position="1"/>
        <end position="29"/>
    </location>
</feature>
<accession>A0ABW1ABS8</accession>
<evidence type="ECO:0000259" key="2">
    <source>
        <dbReference type="PROSITE" id="PS51464"/>
    </source>
</evidence>
<sequence>MTERSEHMGAARHEGFGGDGVSPVTAAAAPDGGLAREDRLQALADAALRFRAAAPTITVWGRRLARVLGSGGRLLACGNGGSAAEAQHLTAELVGRFEDERRPLSAIPLHADTSSMTAIGNDYGPVDVFARQVQAHGRPGDVLICLSASGRSANVIAAARRARELGVTAWAITGPGPNPLTGACDDAVTVEASATATVQEIQLAAVHLLCGVIDDTLRASGGEM</sequence>
<dbReference type="CDD" id="cd05006">
    <property type="entry name" value="SIS_GmhA"/>
    <property type="match status" value="1"/>
</dbReference>
<keyword evidence="4" id="KW-1185">Reference proteome</keyword>
<dbReference type="PROSITE" id="PS51464">
    <property type="entry name" value="SIS"/>
    <property type="match status" value="1"/>
</dbReference>
<dbReference type="InterPro" id="IPR001347">
    <property type="entry name" value="SIS_dom"/>
</dbReference>
<dbReference type="InterPro" id="IPR035461">
    <property type="entry name" value="GmhA/DiaA"/>
</dbReference>
<feature type="compositionally biased region" description="Basic and acidic residues" evidence="1">
    <location>
        <begin position="1"/>
        <end position="16"/>
    </location>
</feature>
<evidence type="ECO:0000313" key="4">
    <source>
        <dbReference type="Proteomes" id="UP001596074"/>
    </source>
</evidence>
<dbReference type="RefSeq" id="WP_378287486.1">
    <property type="nucleotide sequence ID" value="NZ_JBHSON010000071.1"/>
</dbReference>
<reference evidence="4" key="1">
    <citation type="journal article" date="2019" name="Int. J. Syst. Evol. Microbiol.">
        <title>The Global Catalogue of Microorganisms (GCM) 10K type strain sequencing project: providing services to taxonomists for standard genome sequencing and annotation.</title>
        <authorList>
            <consortium name="The Broad Institute Genomics Platform"/>
            <consortium name="The Broad Institute Genome Sequencing Center for Infectious Disease"/>
            <person name="Wu L."/>
            <person name="Ma J."/>
        </authorList>
    </citation>
    <scope>NUCLEOTIDE SEQUENCE [LARGE SCALE GENOMIC DNA]</scope>
    <source>
        <strain evidence="4">KCTC 42087</strain>
    </source>
</reference>
<dbReference type="Proteomes" id="UP001596074">
    <property type="component" value="Unassembled WGS sequence"/>
</dbReference>
<dbReference type="SUPFAM" id="SSF53697">
    <property type="entry name" value="SIS domain"/>
    <property type="match status" value="1"/>
</dbReference>
<protein>
    <submittedName>
        <fullName evidence="3">SIS domain-containing protein</fullName>
    </submittedName>
</protein>
<dbReference type="PANTHER" id="PTHR30390:SF6">
    <property type="entry name" value="DNAA INITIATOR-ASSOCIATING PROTEIN DIAA"/>
    <property type="match status" value="1"/>
</dbReference>
<dbReference type="EMBL" id="JBHSON010000071">
    <property type="protein sequence ID" value="MFC5751559.1"/>
    <property type="molecule type" value="Genomic_DNA"/>
</dbReference>
<evidence type="ECO:0000256" key="1">
    <source>
        <dbReference type="SAM" id="MobiDB-lite"/>
    </source>
</evidence>
<organism evidence="3 4">
    <name type="scientific">Actinomadura rugatobispora</name>
    <dbReference type="NCBI Taxonomy" id="1994"/>
    <lineage>
        <taxon>Bacteria</taxon>
        <taxon>Bacillati</taxon>
        <taxon>Actinomycetota</taxon>
        <taxon>Actinomycetes</taxon>
        <taxon>Streptosporangiales</taxon>
        <taxon>Thermomonosporaceae</taxon>
        <taxon>Actinomadura</taxon>
    </lineage>
</organism>
<gene>
    <name evidence="3" type="ORF">ACFPZN_38585</name>
</gene>
<dbReference type="InterPro" id="IPR046348">
    <property type="entry name" value="SIS_dom_sf"/>
</dbReference>
<dbReference type="InterPro" id="IPR050099">
    <property type="entry name" value="SIS_GmhA/DiaA_subfam"/>
</dbReference>
<dbReference type="Pfam" id="PF13580">
    <property type="entry name" value="SIS_2"/>
    <property type="match status" value="1"/>
</dbReference>
<dbReference type="PANTHER" id="PTHR30390">
    <property type="entry name" value="SEDOHEPTULOSE 7-PHOSPHATE ISOMERASE / DNAA INITIATOR-ASSOCIATING FACTOR FOR REPLICATION INITIATION"/>
    <property type="match status" value="1"/>
</dbReference>
<evidence type="ECO:0000313" key="3">
    <source>
        <dbReference type="EMBL" id="MFC5751559.1"/>
    </source>
</evidence>
<name>A0ABW1ABS8_9ACTN</name>
<comment type="caution">
    <text evidence="3">The sequence shown here is derived from an EMBL/GenBank/DDBJ whole genome shotgun (WGS) entry which is preliminary data.</text>
</comment>
<feature type="domain" description="SIS" evidence="2">
    <location>
        <begin position="64"/>
        <end position="219"/>
    </location>
</feature>
<dbReference type="Gene3D" id="3.40.50.10490">
    <property type="entry name" value="Glucose-6-phosphate isomerase like protein, domain 1"/>
    <property type="match status" value="1"/>
</dbReference>